<dbReference type="OrthoDB" id="7812182at2759"/>
<dbReference type="HOGENOM" id="CLU_132266_1_0_1"/>
<dbReference type="PANTHER" id="PTHR20987:SF0">
    <property type="entry name" value="CHITIN-BINDING TYPE-2 DOMAIN-CONTAINING PROTEIN-RELATED"/>
    <property type="match status" value="1"/>
</dbReference>
<protein>
    <recommendedName>
        <fullName evidence="4">Chitin-binding type-2 domain-containing protein</fullName>
    </recommendedName>
</protein>
<accession>B4LWB5</accession>
<dbReference type="PhylomeDB" id="B4LWB5"/>
<reference evidence="2 3" key="1">
    <citation type="journal article" date="2007" name="Nature">
        <title>Evolution of genes and genomes on the Drosophila phylogeny.</title>
        <authorList>
            <consortium name="Drosophila 12 Genomes Consortium"/>
            <person name="Clark A.G."/>
            <person name="Eisen M.B."/>
            <person name="Smith D.R."/>
            <person name="Bergman C.M."/>
            <person name="Oliver B."/>
            <person name="Markow T.A."/>
            <person name="Kaufman T.C."/>
            <person name="Kellis M."/>
            <person name="Gelbart W."/>
            <person name="Iyer V.N."/>
            <person name="Pollard D.A."/>
            <person name="Sackton T.B."/>
            <person name="Larracuente A.M."/>
            <person name="Singh N.D."/>
            <person name="Abad J.P."/>
            <person name="Abt D.N."/>
            <person name="Adryan B."/>
            <person name="Aguade M."/>
            <person name="Akashi H."/>
            <person name="Anderson W.W."/>
            <person name="Aquadro C.F."/>
            <person name="Ardell D.H."/>
            <person name="Arguello R."/>
            <person name="Artieri C.G."/>
            <person name="Barbash D.A."/>
            <person name="Barker D."/>
            <person name="Barsanti P."/>
            <person name="Batterham P."/>
            <person name="Batzoglou S."/>
            <person name="Begun D."/>
            <person name="Bhutkar A."/>
            <person name="Blanco E."/>
            <person name="Bosak S.A."/>
            <person name="Bradley R.K."/>
            <person name="Brand A.D."/>
            <person name="Brent M.R."/>
            <person name="Brooks A.N."/>
            <person name="Brown R.H."/>
            <person name="Butlin R.K."/>
            <person name="Caggese C."/>
            <person name="Calvi B.R."/>
            <person name="Bernardo de Carvalho A."/>
            <person name="Caspi A."/>
            <person name="Castrezana S."/>
            <person name="Celniker S.E."/>
            <person name="Chang J.L."/>
            <person name="Chapple C."/>
            <person name="Chatterji S."/>
            <person name="Chinwalla A."/>
            <person name="Civetta A."/>
            <person name="Clifton S.W."/>
            <person name="Comeron J.M."/>
            <person name="Costello J.C."/>
            <person name="Coyne J.A."/>
            <person name="Daub J."/>
            <person name="David R.G."/>
            <person name="Delcher A.L."/>
            <person name="Delehaunty K."/>
            <person name="Do C.B."/>
            <person name="Ebling H."/>
            <person name="Edwards K."/>
            <person name="Eickbush T."/>
            <person name="Evans J.D."/>
            <person name="Filipski A."/>
            <person name="Findeiss S."/>
            <person name="Freyhult E."/>
            <person name="Fulton L."/>
            <person name="Fulton R."/>
            <person name="Garcia A.C."/>
            <person name="Gardiner A."/>
            <person name="Garfield D.A."/>
            <person name="Garvin B.E."/>
            <person name="Gibson G."/>
            <person name="Gilbert D."/>
            <person name="Gnerre S."/>
            <person name="Godfrey J."/>
            <person name="Good R."/>
            <person name="Gotea V."/>
            <person name="Gravely B."/>
            <person name="Greenberg A.J."/>
            <person name="Griffiths-Jones S."/>
            <person name="Gross S."/>
            <person name="Guigo R."/>
            <person name="Gustafson E.A."/>
            <person name="Haerty W."/>
            <person name="Hahn M.W."/>
            <person name="Halligan D.L."/>
            <person name="Halpern A.L."/>
            <person name="Halter G.M."/>
            <person name="Han M.V."/>
            <person name="Heger A."/>
            <person name="Hillier L."/>
            <person name="Hinrichs A.S."/>
            <person name="Holmes I."/>
            <person name="Hoskins R.A."/>
            <person name="Hubisz M.J."/>
            <person name="Hultmark D."/>
            <person name="Huntley M.A."/>
            <person name="Jaffe D.B."/>
            <person name="Jagadeeshan S."/>
            <person name="Jeck W.R."/>
            <person name="Johnson J."/>
            <person name="Jones C.D."/>
            <person name="Jordan W.C."/>
            <person name="Karpen G.H."/>
            <person name="Kataoka E."/>
            <person name="Keightley P.D."/>
            <person name="Kheradpour P."/>
            <person name="Kirkness E.F."/>
            <person name="Koerich L.B."/>
            <person name="Kristiansen K."/>
            <person name="Kudrna D."/>
            <person name="Kulathinal R.J."/>
            <person name="Kumar S."/>
            <person name="Kwok R."/>
            <person name="Lander E."/>
            <person name="Langley C.H."/>
            <person name="Lapoint R."/>
            <person name="Lazzaro B.P."/>
            <person name="Lee S.J."/>
            <person name="Levesque L."/>
            <person name="Li R."/>
            <person name="Lin C.F."/>
            <person name="Lin M.F."/>
            <person name="Lindblad-Toh K."/>
            <person name="Llopart A."/>
            <person name="Long M."/>
            <person name="Low L."/>
            <person name="Lozovsky E."/>
            <person name="Lu J."/>
            <person name="Luo M."/>
            <person name="Machado C.A."/>
            <person name="Makalowski W."/>
            <person name="Marzo M."/>
            <person name="Matsuda M."/>
            <person name="Matzkin L."/>
            <person name="McAllister B."/>
            <person name="McBride C.S."/>
            <person name="McKernan B."/>
            <person name="McKernan K."/>
            <person name="Mendez-Lago M."/>
            <person name="Minx P."/>
            <person name="Mollenhauer M.U."/>
            <person name="Montooth K."/>
            <person name="Mount S.M."/>
            <person name="Mu X."/>
            <person name="Myers E."/>
            <person name="Negre B."/>
            <person name="Newfeld S."/>
            <person name="Nielsen R."/>
            <person name="Noor M.A."/>
            <person name="O'Grady P."/>
            <person name="Pachter L."/>
            <person name="Papaceit M."/>
            <person name="Parisi M.J."/>
            <person name="Parisi M."/>
            <person name="Parts L."/>
            <person name="Pedersen J.S."/>
            <person name="Pesole G."/>
            <person name="Phillippy A.M."/>
            <person name="Ponting C.P."/>
            <person name="Pop M."/>
            <person name="Porcelli D."/>
            <person name="Powell J.R."/>
            <person name="Prohaska S."/>
            <person name="Pruitt K."/>
            <person name="Puig M."/>
            <person name="Quesneville H."/>
            <person name="Ram K.R."/>
            <person name="Rand D."/>
            <person name="Rasmussen M.D."/>
            <person name="Reed L.K."/>
            <person name="Reenan R."/>
            <person name="Reily A."/>
            <person name="Remington K.A."/>
            <person name="Rieger T.T."/>
            <person name="Ritchie M.G."/>
            <person name="Robin C."/>
            <person name="Rogers Y.H."/>
            <person name="Rohde C."/>
            <person name="Rozas J."/>
            <person name="Rubenfield M.J."/>
            <person name="Ruiz A."/>
            <person name="Russo S."/>
            <person name="Salzberg S.L."/>
            <person name="Sanchez-Gracia A."/>
            <person name="Saranga D.J."/>
            <person name="Sato H."/>
            <person name="Schaeffer S.W."/>
            <person name="Schatz M.C."/>
            <person name="Schlenke T."/>
            <person name="Schwartz R."/>
            <person name="Segarra C."/>
            <person name="Singh R.S."/>
            <person name="Sirot L."/>
            <person name="Sirota M."/>
            <person name="Sisneros N.B."/>
            <person name="Smith C.D."/>
            <person name="Smith T.F."/>
            <person name="Spieth J."/>
            <person name="Stage D.E."/>
            <person name="Stark A."/>
            <person name="Stephan W."/>
            <person name="Strausberg R.L."/>
            <person name="Strempel S."/>
            <person name="Sturgill D."/>
            <person name="Sutton G."/>
            <person name="Sutton G.G."/>
            <person name="Tao W."/>
            <person name="Teichmann S."/>
            <person name="Tobari Y.N."/>
            <person name="Tomimura Y."/>
            <person name="Tsolas J.M."/>
            <person name="Valente V.L."/>
            <person name="Venter E."/>
            <person name="Venter J.C."/>
            <person name="Vicario S."/>
            <person name="Vieira F.G."/>
            <person name="Vilella A.J."/>
            <person name="Villasante A."/>
            <person name="Walenz B."/>
            <person name="Wang J."/>
            <person name="Wasserman M."/>
            <person name="Watts T."/>
            <person name="Wilson D."/>
            <person name="Wilson R.K."/>
            <person name="Wing R.A."/>
            <person name="Wolfner M.F."/>
            <person name="Wong A."/>
            <person name="Wong G.K."/>
            <person name="Wu C.I."/>
            <person name="Wu G."/>
            <person name="Yamamoto D."/>
            <person name="Yang H.P."/>
            <person name="Yang S.P."/>
            <person name="Yorke J.A."/>
            <person name="Yoshida K."/>
            <person name="Zdobnov E."/>
            <person name="Zhang P."/>
            <person name="Zhang Y."/>
            <person name="Zimin A.V."/>
            <person name="Baldwin J."/>
            <person name="Abdouelleil A."/>
            <person name="Abdulkadir J."/>
            <person name="Abebe A."/>
            <person name="Abera B."/>
            <person name="Abreu J."/>
            <person name="Acer S.C."/>
            <person name="Aftuck L."/>
            <person name="Alexander A."/>
            <person name="An P."/>
            <person name="Anderson E."/>
            <person name="Anderson S."/>
            <person name="Arachi H."/>
            <person name="Azer M."/>
            <person name="Bachantsang P."/>
            <person name="Barry A."/>
            <person name="Bayul T."/>
            <person name="Berlin A."/>
            <person name="Bessette D."/>
            <person name="Bloom T."/>
            <person name="Blye J."/>
            <person name="Boguslavskiy L."/>
            <person name="Bonnet C."/>
            <person name="Boukhgalter B."/>
            <person name="Bourzgui I."/>
            <person name="Brown A."/>
            <person name="Cahill P."/>
            <person name="Channer S."/>
            <person name="Cheshatsang Y."/>
            <person name="Chuda L."/>
            <person name="Citroen M."/>
            <person name="Collymore A."/>
            <person name="Cooke P."/>
            <person name="Costello M."/>
            <person name="D'Aco K."/>
            <person name="Daza R."/>
            <person name="De Haan G."/>
            <person name="DeGray S."/>
            <person name="DeMaso C."/>
            <person name="Dhargay N."/>
            <person name="Dooley K."/>
            <person name="Dooley E."/>
            <person name="Doricent M."/>
            <person name="Dorje P."/>
            <person name="Dorjee K."/>
            <person name="Dupes A."/>
            <person name="Elong R."/>
            <person name="Falk J."/>
            <person name="Farina A."/>
            <person name="Faro S."/>
            <person name="Ferguson D."/>
            <person name="Fisher S."/>
            <person name="Foley C.D."/>
            <person name="Franke A."/>
            <person name="Friedrich D."/>
            <person name="Gadbois L."/>
            <person name="Gearin G."/>
            <person name="Gearin C.R."/>
            <person name="Giannoukos G."/>
            <person name="Goode T."/>
            <person name="Graham J."/>
            <person name="Grandbois E."/>
            <person name="Grewal S."/>
            <person name="Gyaltsen K."/>
            <person name="Hafez N."/>
            <person name="Hagos B."/>
            <person name="Hall J."/>
            <person name="Henson C."/>
            <person name="Hollinger A."/>
            <person name="Honan T."/>
            <person name="Huard M.D."/>
            <person name="Hughes L."/>
            <person name="Hurhula B."/>
            <person name="Husby M.E."/>
            <person name="Kamat A."/>
            <person name="Kanga B."/>
            <person name="Kashin S."/>
            <person name="Khazanovich D."/>
            <person name="Kisner P."/>
            <person name="Lance K."/>
            <person name="Lara M."/>
            <person name="Lee W."/>
            <person name="Lennon N."/>
            <person name="Letendre F."/>
            <person name="LeVine R."/>
            <person name="Lipovsky A."/>
            <person name="Liu X."/>
            <person name="Liu J."/>
            <person name="Liu S."/>
            <person name="Lokyitsang T."/>
            <person name="Lokyitsang Y."/>
            <person name="Lubonja R."/>
            <person name="Lui A."/>
            <person name="MacDonald P."/>
            <person name="Magnisalis V."/>
            <person name="Maru K."/>
            <person name="Matthews C."/>
            <person name="McCusker W."/>
            <person name="McDonough S."/>
            <person name="Mehta T."/>
            <person name="Meldrim J."/>
            <person name="Meneus L."/>
            <person name="Mihai O."/>
            <person name="Mihalev A."/>
            <person name="Mihova T."/>
            <person name="Mittelman R."/>
            <person name="Mlenga V."/>
            <person name="Montmayeur A."/>
            <person name="Mulrain L."/>
            <person name="Navidi A."/>
            <person name="Naylor J."/>
            <person name="Negash T."/>
            <person name="Nguyen T."/>
            <person name="Nguyen N."/>
            <person name="Nicol R."/>
            <person name="Norbu C."/>
            <person name="Norbu N."/>
            <person name="Novod N."/>
            <person name="O'Neill B."/>
            <person name="Osman S."/>
            <person name="Markiewicz E."/>
            <person name="Oyono O.L."/>
            <person name="Patti C."/>
            <person name="Phunkhang P."/>
            <person name="Pierre F."/>
            <person name="Priest M."/>
            <person name="Raghuraman S."/>
            <person name="Rege F."/>
            <person name="Reyes R."/>
            <person name="Rise C."/>
            <person name="Rogov P."/>
            <person name="Ross K."/>
            <person name="Ryan E."/>
            <person name="Settipalli S."/>
            <person name="Shea T."/>
            <person name="Sherpa N."/>
            <person name="Shi L."/>
            <person name="Shih D."/>
            <person name="Sparrow T."/>
            <person name="Spaulding J."/>
            <person name="Stalker J."/>
            <person name="Stange-Thomann N."/>
            <person name="Stavropoulos S."/>
            <person name="Stone C."/>
            <person name="Strader C."/>
            <person name="Tesfaye S."/>
            <person name="Thomson T."/>
            <person name="Thoulutsang Y."/>
            <person name="Thoulutsang D."/>
            <person name="Topham K."/>
            <person name="Topping I."/>
            <person name="Tsamla T."/>
            <person name="Vassiliev H."/>
            <person name="Vo A."/>
            <person name="Wangchuk T."/>
            <person name="Wangdi T."/>
            <person name="Weiand M."/>
            <person name="Wilkinson J."/>
            <person name="Wilson A."/>
            <person name="Yadav S."/>
            <person name="Young G."/>
            <person name="Yu Q."/>
            <person name="Zembek L."/>
            <person name="Zhong D."/>
            <person name="Zimmer A."/>
            <person name="Zwirko Z."/>
            <person name="Jaffe D.B."/>
            <person name="Alvarez P."/>
            <person name="Brockman W."/>
            <person name="Butler J."/>
            <person name="Chin C."/>
            <person name="Gnerre S."/>
            <person name="Grabherr M."/>
            <person name="Kleber M."/>
            <person name="Mauceli E."/>
            <person name="MacCallum I."/>
        </authorList>
    </citation>
    <scope>NUCLEOTIDE SEQUENCE [LARGE SCALE GENOMIC DNA]</scope>
    <source>
        <strain evidence="3">Tucson 15010-1051.87</strain>
    </source>
</reference>
<dbReference type="KEGG" id="dvi:6631038"/>
<gene>
    <name evidence="2" type="primary">Dvir\GJ24263</name>
    <name evidence="2" type="ORF">Dvir_GJ24263</name>
</gene>
<dbReference type="InParanoid" id="B4LWB5"/>
<evidence type="ECO:0000313" key="3">
    <source>
        <dbReference type="Proteomes" id="UP000008792"/>
    </source>
</evidence>
<evidence type="ECO:0008006" key="4">
    <source>
        <dbReference type="Google" id="ProtNLM"/>
    </source>
</evidence>
<dbReference type="EMBL" id="CH940650">
    <property type="protein sequence ID" value="EDW67649.1"/>
    <property type="molecule type" value="Genomic_DNA"/>
</dbReference>
<feature type="signal peptide" evidence="1">
    <location>
        <begin position="1"/>
        <end position="19"/>
    </location>
</feature>
<dbReference type="FunCoup" id="B4LWB5">
    <property type="interactions" value="6"/>
</dbReference>
<dbReference type="PANTHER" id="PTHR20987">
    <property type="entry name" value="CHITIN-BINDING TYPE-2 DOMAIN-CONTAINING PROTEIN-RELATED"/>
    <property type="match status" value="1"/>
</dbReference>
<feature type="chain" id="PRO_5002816780" description="Chitin-binding type-2 domain-containing protein" evidence="1">
    <location>
        <begin position="20"/>
        <end position="102"/>
    </location>
</feature>
<keyword evidence="1" id="KW-0732">Signal</keyword>
<proteinExistence type="predicted"/>
<dbReference type="AlphaFoldDB" id="B4LWB5"/>
<evidence type="ECO:0000256" key="1">
    <source>
        <dbReference type="SAM" id="SignalP"/>
    </source>
</evidence>
<keyword evidence="3" id="KW-1185">Reference proteome</keyword>
<dbReference type="OMA" id="WYWTPTV"/>
<sequence length="102" mass="11083">MNYLYLFALCLALVSCSIAIPLGKPTGQPGCQTEAEIAVGAYRHYYLKNQYWVCHALGVPASLATCPVAQAWLDDAKACVYFAQWYWTPTVAPPSQPLAAGI</sequence>
<dbReference type="eggNOG" id="ENOG502TCAX">
    <property type="taxonomic scope" value="Eukaryota"/>
</dbReference>
<dbReference type="Proteomes" id="UP000008792">
    <property type="component" value="Unassembled WGS sequence"/>
</dbReference>
<organism evidence="2 3">
    <name type="scientific">Drosophila virilis</name>
    <name type="common">Fruit fly</name>
    <dbReference type="NCBI Taxonomy" id="7244"/>
    <lineage>
        <taxon>Eukaryota</taxon>
        <taxon>Metazoa</taxon>
        <taxon>Ecdysozoa</taxon>
        <taxon>Arthropoda</taxon>
        <taxon>Hexapoda</taxon>
        <taxon>Insecta</taxon>
        <taxon>Pterygota</taxon>
        <taxon>Neoptera</taxon>
        <taxon>Endopterygota</taxon>
        <taxon>Diptera</taxon>
        <taxon>Brachycera</taxon>
        <taxon>Muscomorpha</taxon>
        <taxon>Ephydroidea</taxon>
        <taxon>Drosophilidae</taxon>
        <taxon>Drosophila</taxon>
    </lineage>
</organism>
<evidence type="ECO:0000313" key="2">
    <source>
        <dbReference type="EMBL" id="EDW67649.1"/>
    </source>
</evidence>
<name>B4LWB5_DROVI</name>